<dbReference type="InterPro" id="IPR025963">
    <property type="entry name" value="FLgD_Tudor"/>
</dbReference>
<keyword evidence="9" id="KW-1185">Reference proteome</keyword>
<keyword evidence="8" id="KW-0969">Cilium</keyword>
<evidence type="ECO:0000256" key="3">
    <source>
        <dbReference type="ARBA" id="ARBA00022795"/>
    </source>
</evidence>
<gene>
    <name evidence="8" type="ORF">A3843_04375</name>
</gene>
<evidence type="ECO:0000259" key="6">
    <source>
        <dbReference type="Pfam" id="PF13860"/>
    </source>
</evidence>
<name>A0A1U7JLI4_9HYPH</name>
<dbReference type="RefSeq" id="WP_028479950.1">
    <property type="nucleotide sequence ID" value="NZ_LVVZ01000005.1"/>
</dbReference>
<reference evidence="8 9" key="1">
    <citation type="submission" date="2016-03" db="EMBL/GenBank/DDBJ databases">
        <title>Genome sequence of Nesiotobacter sp. nov., a moderately halophilic alphaproteobacterium isolated from the Yellow Sea, China.</title>
        <authorList>
            <person name="Zhang G."/>
            <person name="Zhang R."/>
        </authorList>
    </citation>
    <scope>NUCLEOTIDE SEQUENCE [LARGE SCALE GENOMIC DNA]</scope>
    <source>
        <strain evidence="8 9">WB1-6</strain>
    </source>
</reference>
<comment type="function">
    <text evidence="4 5">Required for flagellar hook formation. May act as a scaffolding protein.</text>
</comment>
<dbReference type="AlphaFoldDB" id="A0A1U7JLI4"/>
<evidence type="ECO:0000259" key="7">
    <source>
        <dbReference type="Pfam" id="PF13861"/>
    </source>
</evidence>
<feature type="domain" description="FlgD/Vpr Ig-like" evidence="6">
    <location>
        <begin position="101"/>
        <end position="173"/>
    </location>
</feature>
<evidence type="ECO:0000256" key="5">
    <source>
        <dbReference type="RuleBase" id="RU362076"/>
    </source>
</evidence>
<evidence type="ECO:0000256" key="1">
    <source>
        <dbReference type="ARBA" id="ARBA00010577"/>
    </source>
</evidence>
<dbReference type="Pfam" id="PF13861">
    <property type="entry name" value="FLgD_tudor"/>
    <property type="match status" value="1"/>
</dbReference>
<evidence type="ECO:0000256" key="2">
    <source>
        <dbReference type="ARBA" id="ARBA00016013"/>
    </source>
</evidence>
<comment type="similarity">
    <text evidence="1 5">Belongs to the FlgD family.</text>
</comment>
<protein>
    <recommendedName>
        <fullName evidence="2 5">Basal-body rod modification protein FlgD</fullName>
    </recommendedName>
</protein>
<dbReference type="Gene3D" id="2.60.40.4070">
    <property type="match status" value="1"/>
</dbReference>
<feature type="domain" description="FlgD Tudor-like" evidence="7">
    <location>
        <begin position="84"/>
        <end position="214"/>
    </location>
</feature>
<keyword evidence="8" id="KW-0966">Cell projection</keyword>
<sequence length="219" mass="23468">MTTIGDVSSSGTSSSQNNAATQSIGASYDLFMSMLTTQLQNQDPLDPLDASQYTEQLVNYTQVEQQILSNQNLDKLLVQLKTQNASQFVGYIGNEVTALGDTANLKDGEASWGYTAPQDGEAKIEIRNSEGGIVFKDTVDLKEGKGAYTWPGTTTSGSTAPDGQYSISIKMANPQGKEFEVSTEVTGTVTEVDFTKGEVMLKLGDLEVPVSEITKVKQG</sequence>
<evidence type="ECO:0000313" key="8">
    <source>
        <dbReference type="EMBL" id="OKL45552.1"/>
    </source>
</evidence>
<dbReference type="EMBL" id="LVVZ01000005">
    <property type="protein sequence ID" value="OKL45552.1"/>
    <property type="molecule type" value="Genomic_DNA"/>
</dbReference>
<evidence type="ECO:0000313" key="9">
    <source>
        <dbReference type="Proteomes" id="UP000185783"/>
    </source>
</evidence>
<organism evidence="8 9">
    <name type="scientific">Pseudovibrio exalbescens</name>
    <dbReference type="NCBI Taxonomy" id="197461"/>
    <lineage>
        <taxon>Bacteria</taxon>
        <taxon>Pseudomonadati</taxon>
        <taxon>Pseudomonadota</taxon>
        <taxon>Alphaproteobacteria</taxon>
        <taxon>Hyphomicrobiales</taxon>
        <taxon>Stappiaceae</taxon>
        <taxon>Pseudovibrio</taxon>
    </lineage>
</organism>
<dbReference type="Gene3D" id="2.30.30.910">
    <property type="match status" value="1"/>
</dbReference>
<accession>A0A1U7JLI4</accession>
<dbReference type="Pfam" id="PF13860">
    <property type="entry name" value="FlgD_ig"/>
    <property type="match status" value="1"/>
</dbReference>
<dbReference type="Proteomes" id="UP000185783">
    <property type="component" value="Unassembled WGS sequence"/>
</dbReference>
<dbReference type="InterPro" id="IPR025965">
    <property type="entry name" value="FlgD/Vpr_Ig-like"/>
</dbReference>
<dbReference type="GO" id="GO:0044781">
    <property type="term" value="P:bacterial-type flagellum organization"/>
    <property type="evidence" value="ECO:0007669"/>
    <property type="project" value="UniProtKB-UniRule"/>
</dbReference>
<dbReference type="InterPro" id="IPR005648">
    <property type="entry name" value="FlgD"/>
</dbReference>
<dbReference type="STRING" id="197461.A3843_04375"/>
<dbReference type="Pfam" id="PF03963">
    <property type="entry name" value="FlgD"/>
    <property type="match status" value="1"/>
</dbReference>
<proteinExistence type="inferred from homology"/>
<evidence type="ECO:0000256" key="4">
    <source>
        <dbReference type="ARBA" id="ARBA00024746"/>
    </source>
</evidence>
<dbReference type="OrthoDB" id="9785233at2"/>
<keyword evidence="3 5" id="KW-1005">Bacterial flagellum biogenesis</keyword>
<comment type="caution">
    <text evidence="8">The sequence shown here is derived from an EMBL/GenBank/DDBJ whole genome shotgun (WGS) entry which is preliminary data.</text>
</comment>
<keyword evidence="8" id="KW-0282">Flagellum</keyword>